<dbReference type="InterPro" id="IPR052181">
    <property type="entry name" value="5hmC_binding"/>
</dbReference>
<gene>
    <name evidence="5" type="ORF">R9X50_00494700</name>
</gene>
<dbReference type="InterPro" id="IPR047197">
    <property type="entry name" value="THYN1-like_EVE"/>
</dbReference>
<evidence type="ECO:0000313" key="6">
    <source>
        <dbReference type="Proteomes" id="UP001303373"/>
    </source>
</evidence>
<evidence type="ECO:0000256" key="1">
    <source>
        <dbReference type="ARBA" id="ARBA00004123"/>
    </source>
</evidence>
<dbReference type="Proteomes" id="UP001303373">
    <property type="component" value="Chromosome 7"/>
</dbReference>
<dbReference type="PANTHER" id="PTHR14087:SF7">
    <property type="entry name" value="THYMOCYTE NUCLEAR PROTEIN 1"/>
    <property type="match status" value="1"/>
</dbReference>
<evidence type="ECO:0000256" key="2">
    <source>
        <dbReference type="ARBA" id="ARBA00023242"/>
    </source>
</evidence>
<dbReference type="AlphaFoldDB" id="A0AAQ3M711"/>
<sequence length="357" mass="38840">MPPKKDKATPVAATATSTRPRREHAVAKPAAVVKTAAESKPAVKKRGRPAKVVAKDAEDEEDATEPPKKRGRPAKTAENEESNGTVEKKGGRPSKAATSSTAKKSGRPAKNKPAPAVPDKEPEPKRLAPPFGGESTKLEGDDDAAAEQLGDELAETATSKRIVGDEAAGNEEQAVNANGKQFWLMKAEQEDRFETAHNGKVNNTKFTIDDLRDKNGPEPWDGVRNPQACKHMRAMRKGDLAFFYASGGKAGRKPGITGIMEIVAEHEPDPSTHDAGSYGYVEKESDREKWCMVQVAFKSKLTSPVTLAELQKYRNGDDDSGILKDMQVLKLTRLSVSKVSTEEWNFIVDHLIQGYEN</sequence>
<feature type="compositionally biased region" description="Acidic residues" evidence="3">
    <location>
        <begin position="140"/>
        <end position="154"/>
    </location>
</feature>
<evidence type="ECO:0000256" key="3">
    <source>
        <dbReference type="SAM" id="MobiDB-lite"/>
    </source>
</evidence>
<dbReference type="EMBL" id="CP138586">
    <property type="protein sequence ID" value="WPH02092.1"/>
    <property type="molecule type" value="Genomic_DNA"/>
</dbReference>
<protein>
    <submittedName>
        <fullName evidence="5">DUF55-domain-containing protein</fullName>
    </submittedName>
</protein>
<dbReference type="CDD" id="cd21133">
    <property type="entry name" value="EVE"/>
    <property type="match status" value="1"/>
</dbReference>
<feature type="compositionally biased region" description="Low complexity" evidence="3">
    <location>
        <begin position="94"/>
        <end position="103"/>
    </location>
</feature>
<dbReference type="InterPro" id="IPR015947">
    <property type="entry name" value="PUA-like_sf"/>
</dbReference>
<dbReference type="Gene3D" id="3.10.590.10">
    <property type="entry name" value="ph1033 like domains"/>
    <property type="match status" value="1"/>
</dbReference>
<evidence type="ECO:0000313" key="5">
    <source>
        <dbReference type="EMBL" id="WPH02092.1"/>
    </source>
</evidence>
<dbReference type="Pfam" id="PF01878">
    <property type="entry name" value="EVE"/>
    <property type="match status" value="1"/>
</dbReference>
<name>A0AAQ3M711_9PEZI</name>
<proteinExistence type="predicted"/>
<dbReference type="PANTHER" id="PTHR14087">
    <property type="entry name" value="THYMOCYTE NUCLEAR PROTEIN 1"/>
    <property type="match status" value="1"/>
</dbReference>
<evidence type="ECO:0000259" key="4">
    <source>
        <dbReference type="Pfam" id="PF01878"/>
    </source>
</evidence>
<feature type="domain" description="EVE" evidence="4">
    <location>
        <begin position="182"/>
        <end position="349"/>
    </location>
</feature>
<dbReference type="PRINTS" id="PR00929">
    <property type="entry name" value="ATHOOK"/>
</dbReference>
<dbReference type="SMART" id="SM00384">
    <property type="entry name" value="AT_hook"/>
    <property type="match status" value="4"/>
</dbReference>
<dbReference type="SUPFAM" id="SSF88697">
    <property type="entry name" value="PUA domain-like"/>
    <property type="match status" value="1"/>
</dbReference>
<organism evidence="5 6">
    <name type="scientific">Acrodontium crateriforme</name>
    <dbReference type="NCBI Taxonomy" id="150365"/>
    <lineage>
        <taxon>Eukaryota</taxon>
        <taxon>Fungi</taxon>
        <taxon>Dikarya</taxon>
        <taxon>Ascomycota</taxon>
        <taxon>Pezizomycotina</taxon>
        <taxon>Dothideomycetes</taxon>
        <taxon>Dothideomycetidae</taxon>
        <taxon>Mycosphaerellales</taxon>
        <taxon>Teratosphaeriaceae</taxon>
        <taxon>Acrodontium</taxon>
    </lineage>
</organism>
<keyword evidence="2" id="KW-0539">Nucleus</keyword>
<feature type="compositionally biased region" description="Low complexity" evidence="3">
    <location>
        <begin position="27"/>
        <end position="36"/>
    </location>
</feature>
<dbReference type="InterPro" id="IPR002740">
    <property type="entry name" value="EVE_domain"/>
</dbReference>
<dbReference type="GO" id="GO:0003677">
    <property type="term" value="F:DNA binding"/>
    <property type="evidence" value="ECO:0007669"/>
    <property type="project" value="InterPro"/>
</dbReference>
<accession>A0AAQ3M711</accession>
<feature type="region of interest" description="Disordered" evidence="3">
    <location>
        <begin position="1"/>
        <end position="175"/>
    </location>
</feature>
<dbReference type="GO" id="GO:0005634">
    <property type="term" value="C:nucleus"/>
    <property type="evidence" value="ECO:0007669"/>
    <property type="project" value="UniProtKB-SubCell"/>
</dbReference>
<keyword evidence="6" id="KW-1185">Reference proteome</keyword>
<reference evidence="5 6" key="1">
    <citation type="submission" date="2023-11" db="EMBL/GenBank/DDBJ databases">
        <title>An acidophilic fungus is an integral part of prey digestion in a carnivorous sundew plant.</title>
        <authorList>
            <person name="Tsai I.J."/>
        </authorList>
    </citation>
    <scope>NUCLEOTIDE SEQUENCE [LARGE SCALE GENOMIC DNA]</scope>
    <source>
        <strain evidence="5">169a</strain>
    </source>
</reference>
<comment type="subcellular location">
    <subcellularLocation>
        <location evidence="1">Nucleus</location>
    </subcellularLocation>
</comment>
<dbReference type="InterPro" id="IPR017956">
    <property type="entry name" value="AT_hook_DNA-bd_motif"/>
</dbReference>